<dbReference type="PROSITE" id="PS00163">
    <property type="entry name" value="FUMARATE_LYASES"/>
    <property type="match status" value="1"/>
</dbReference>
<evidence type="ECO:0000256" key="11">
    <source>
        <dbReference type="ARBA" id="ARBA00049115"/>
    </source>
</evidence>
<reference evidence="16" key="1">
    <citation type="journal article" date="2014" name="Int. J. Syst. Evol. Microbiol.">
        <title>Complete genome sequence of Corynebacterium casei LMG S-19264T (=DSM 44701T), isolated from a smear-ripened cheese.</title>
        <authorList>
            <consortium name="US DOE Joint Genome Institute (JGI-PGF)"/>
            <person name="Walter F."/>
            <person name="Albersmeier A."/>
            <person name="Kalinowski J."/>
            <person name="Ruckert C."/>
        </authorList>
    </citation>
    <scope>NUCLEOTIDE SEQUENCE</scope>
    <source>
        <strain evidence="16">KCTC 23732</strain>
    </source>
</reference>
<dbReference type="InterPro" id="IPR022761">
    <property type="entry name" value="Fumarate_lyase_N"/>
</dbReference>
<dbReference type="NCBIfam" id="NF006764">
    <property type="entry name" value="PRK09285.1"/>
    <property type="match status" value="1"/>
</dbReference>
<dbReference type="EC" id="4.3.2.2" evidence="4 12"/>
<dbReference type="InterPro" id="IPR008948">
    <property type="entry name" value="L-Aspartase-like"/>
</dbReference>
<evidence type="ECO:0000256" key="3">
    <source>
        <dbReference type="ARBA" id="ARBA00008273"/>
    </source>
</evidence>
<dbReference type="GO" id="GO:0005829">
    <property type="term" value="C:cytosol"/>
    <property type="evidence" value="ECO:0007669"/>
    <property type="project" value="TreeGrafter"/>
</dbReference>
<evidence type="ECO:0000256" key="10">
    <source>
        <dbReference type="ARBA" id="ARBA00030717"/>
    </source>
</evidence>
<evidence type="ECO:0000256" key="8">
    <source>
        <dbReference type="ARBA" id="ARBA00024477"/>
    </source>
</evidence>
<dbReference type="Gene3D" id="1.10.40.30">
    <property type="entry name" value="Fumarase/aspartase (C-terminal domain)"/>
    <property type="match status" value="1"/>
</dbReference>
<dbReference type="PRINTS" id="PR00149">
    <property type="entry name" value="FUMRATELYASE"/>
</dbReference>
<organism evidence="16 17">
    <name type="scientific">Advenella faeciporci</name>
    <dbReference type="NCBI Taxonomy" id="797535"/>
    <lineage>
        <taxon>Bacteria</taxon>
        <taxon>Pseudomonadati</taxon>
        <taxon>Pseudomonadota</taxon>
        <taxon>Betaproteobacteria</taxon>
        <taxon>Burkholderiales</taxon>
        <taxon>Alcaligenaceae</taxon>
    </lineage>
</organism>
<dbReference type="InterPro" id="IPR024083">
    <property type="entry name" value="Fumarase/histidase_N"/>
</dbReference>
<gene>
    <name evidence="16" type="primary">purB</name>
    <name evidence="16" type="ORF">GCM10011450_02500</name>
</gene>
<dbReference type="InterPro" id="IPR047136">
    <property type="entry name" value="PurB_bact"/>
</dbReference>
<keyword evidence="7 13" id="KW-0456">Lyase</keyword>
<sequence>MKIADQLSTLNALSPLDGRYASRGNALREYLSEAGFMAHRVEVEVSWLIALSDAGLPELAPFSVQARQKLSNLVENFTEADAERIKEIERTTNHDVKAVEYFLKEKVADDEELAKAGEFIHFACTSEDINNTSHALMLGRVRDNVVLPRLNEVLAELVRYANLFADQPLLSRTHGQPASPTTMGKEFANVAARLKNAIAAVAAVEPLAKLNGATGNYNAHLSAYPDINWPALSKGVLNKLGLTQNEHTIQIEPHDWMSALFDAIGRANTIILDLDRDIWGYIALGYFKQRLKEGEVGSSTMPHKVNPIDFENSEGNIGLANALLRHLSEKLPVSRWQRDLTDSTVLRNLGVALGYCMVAWDSCLKGLGKLEINASAIDADIDACWEVLAEPVQTVMRRYGLPQPYEQLKALTRGRGITQDALREFIAQLDLPAEPKQRLLDMTPRSYIGLAAELARKVG</sequence>
<evidence type="ECO:0000256" key="5">
    <source>
        <dbReference type="ARBA" id="ARBA00017058"/>
    </source>
</evidence>
<protein>
    <recommendedName>
        <fullName evidence="5 12">Adenylosuccinate lyase</fullName>
        <shortName evidence="13">ASL</shortName>
        <ecNumber evidence="4 12">4.3.2.2</ecNumber>
    </recommendedName>
    <alternativeName>
        <fullName evidence="10 13">Adenylosuccinase</fullName>
    </alternativeName>
</protein>
<dbReference type="EMBL" id="BMYS01000001">
    <property type="protein sequence ID" value="GGW76340.1"/>
    <property type="molecule type" value="Genomic_DNA"/>
</dbReference>
<comment type="similarity">
    <text evidence="3 13">Belongs to the lyase 1 family. Adenylosuccinate lyase subfamily.</text>
</comment>
<dbReference type="CDD" id="cd01598">
    <property type="entry name" value="PurB"/>
    <property type="match status" value="1"/>
</dbReference>
<comment type="catalytic activity">
    <reaction evidence="8">
        <text>(2S)-2-[5-amino-1-(5-phospho-beta-D-ribosyl)imidazole-4-carboxamido]succinate = 5-amino-1-(5-phospho-beta-D-ribosyl)imidazole-4-carboxamide + fumarate</text>
        <dbReference type="Rhea" id="RHEA:23920"/>
        <dbReference type="ChEBI" id="CHEBI:29806"/>
        <dbReference type="ChEBI" id="CHEBI:58443"/>
        <dbReference type="ChEBI" id="CHEBI:58475"/>
        <dbReference type="EC" id="4.3.2.2"/>
    </reaction>
    <physiologicalReaction direction="left-to-right" evidence="8">
        <dbReference type="Rhea" id="RHEA:23921"/>
    </physiologicalReaction>
</comment>
<reference evidence="16" key="2">
    <citation type="submission" date="2020-09" db="EMBL/GenBank/DDBJ databases">
        <authorList>
            <person name="Sun Q."/>
            <person name="Kim S."/>
        </authorList>
    </citation>
    <scope>NUCLEOTIDE SEQUENCE</scope>
    <source>
        <strain evidence="16">KCTC 23732</strain>
    </source>
</reference>
<dbReference type="RefSeq" id="WP_189383617.1">
    <property type="nucleotide sequence ID" value="NZ_BAABFY010000002.1"/>
</dbReference>
<evidence type="ECO:0000256" key="1">
    <source>
        <dbReference type="ARBA" id="ARBA00004706"/>
    </source>
</evidence>
<dbReference type="GO" id="GO:0004018">
    <property type="term" value="F:N6-(1,2-dicarboxyethyl)AMP AMP-lyase (fumarate-forming) activity"/>
    <property type="evidence" value="ECO:0007669"/>
    <property type="project" value="UniProtKB-UniRule"/>
</dbReference>
<keyword evidence="17" id="KW-1185">Reference proteome</keyword>
<evidence type="ECO:0000256" key="13">
    <source>
        <dbReference type="RuleBase" id="RU361172"/>
    </source>
</evidence>
<dbReference type="FunFam" id="1.20.200.10:FF:000004">
    <property type="entry name" value="Adenylosuccinate lyase"/>
    <property type="match status" value="1"/>
</dbReference>
<evidence type="ECO:0000259" key="14">
    <source>
        <dbReference type="Pfam" id="PF00206"/>
    </source>
</evidence>
<dbReference type="InterPro" id="IPR000362">
    <property type="entry name" value="Fumarate_lyase_fam"/>
</dbReference>
<dbReference type="PANTHER" id="PTHR43411">
    <property type="entry name" value="ADENYLOSUCCINATE LYASE"/>
    <property type="match status" value="1"/>
</dbReference>
<dbReference type="Gene3D" id="1.20.200.10">
    <property type="entry name" value="Fumarase/aspartase (Central domain)"/>
    <property type="match status" value="1"/>
</dbReference>
<proteinExistence type="inferred from homology"/>
<dbReference type="Gene3D" id="1.10.275.10">
    <property type="entry name" value="Fumarase/aspartase (N-terminal domain)"/>
    <property type="match status" value="1"/>
</dbReference>
<evidence type="ECO:0000256" key="6">
    <source>
        <dbReference type="ARBA" id="ARBA00022755"/>
    </source>
</evidence>
<dbReference type="NCBIfam" id="TIGR00928">
    <property type="entry name" value="purB"/>
    <property type="match status" value="1"/>
</dbReference>
<evidence type="ECO:0000256" key="9">
    <source>
        <dbReference type="ARBA" id="ARBA00025012"/>
    </source>
</evidence>
<dbReference type="InterPro" id="IPR013539">
    <property type="entry name" value="PurB_C"/>
</dbReference>
<comment type="pathway">
    <text evidence="2 13">Purine metabolism; AMP biosynthesis via de novo pathway; AMP from IMP: step 2/2.</text>
</comment>
<evidence type="ECO:0000256" key="4">
    <source>
        <dbReference type="ARBA" id="ARBA00012339"/>
    </source>
</evidence>
<comment type="caution">
    <text evidence="16">The sequence shown here is derived from an EMBL/GenBank/DDBJ whole genome shotgun (WGS) entry which is preliminary data.</text>
</comment>
<dbReference type="PANTHER" id="PTHR43411:SF1">
    <property type="entry name" value="ADENYLOSUCCINATE LYASE"/>
    <property type="match status" value="1"/>
</dbReference>
<evidence type="ECO:0000259" key="15">
    <source>
        <dbReference type="Pfam" id="PF08328"/>
    </source>
</evidence>
<accession>A0A918MVY2</accession>
<evidence type="ECO:0000313" key="17">
    <source>
        <dbReference type="Proteomes" id="UP000608345"/>
    </source>
</evidence>
<keyword evidence="6 13" id="KW-0658">Purine biosynthesis</keyword>
<evidence type="ECO:0000256" key="7">
    <source>
        <dbReference type="ARBA" id="ARBA00023239"/>
    </source>
</evidence>
<dbReference type="GO" id="GO:0006188">
    <property type="term" value="P:IMP biosynthetic process"/>
    <property type="evidence" value="ECO:0007669"/>
    <property type="project" value="InterPro"/>
</dbReference>
<evidence type="ECO:0000256" key="12">
    <source>
        <dbReference type="NCBIfam" id="TIGR00928"/>
    </source>
</evidence>
<feature type="domain" description="Fumarate lyase N-terminal" evidence="14">
    <location>
        <begin position="19"/>
        <end position="315"/>
    </location>
</feature>
<name>A0A918MVY2_9BURK</name>
<comment type="pathway">
    <text evidence="1 13">Purine metabolism; IMP biosynthesis via de novo pathway; 5-amino-1-(5-phospho-D-ribosyl)imidazole-4-carboxamide from 5-amino-1-(5-phospho-D-ribosyl)imidazole-4-carboxylate: step 2/2.</text>
</comment>
<dbReference type="InterPro" id="IPR004769">
    <property type="entry name" value="Pur_lyase"/>
</dbReference>
<evidence type="ECO:0000313" key="16">
    <source>
        <dbReference type="EMBL" id="GGW76340.1"/>
    </source>
</evidence>
<comment type="catalytic activity">
    <reaction evidence="11">
        <text>N(6)-(1,2-dicarboxyethyl)-AMP = fumarate + AMP</text>
        <dbReference type="Rhea" id="RHEA:16853"/>
        <dbReference type="ChEBI" id="CHEBI:29806"/>
        <dbReference type="ChEBI" id="CHEBI:57567"/>
        <dbReference type="ChEBI" id="CHEBI:456215"/>
        <dbReference type="EC" id="4.3.2.2"/>
    </reaction>
    <physiologicalReaction direction="left-to-right" evidence="11">
        <dbReference type="Rhea" id="RHEA:16854"/>
    </physiologicalReaction>
</comment>
<evidence type="ECO:0000256" key="2">
    <source>
        <dbReference type="ARBA" id="ARBA00004734"/>
    </source>
</evidence>
<feature type="domain" description="Adenylosuccinate lyase PurB C-terminal" evidence="15">
    <location>
        <begin position="334"/>
        <end position="448"/>
    </location>
</feature>
<dbReference type="Proteomes" id="UP000608345">
    <property type="component" value="Unassembled WGS sequence"/>
</dbReference>
<dbReference type="InterPro" id="IPR020557">
    <property type="entry name" value="Fumarate_lyase_CS"/>
</dbReference>
<comment type="function">
    <text evidence="9">Catalyzes two reactions in de novo purine nucleotide biosynthesis. Catalyzes the breakdown of 5-aminoimidazole- (N-succinylocarboxamide) ribotide (SAICAR or 2-[5-amino-1-(5-phospho-beta-D-ribosyl)imidazole-4-carboxamido]succinate) to 5-aminoimidazole-4-carboxamide ribotide (AICAR or 5-amino-1-(5-phospho-beta-D-ribosyl)imidazole-4-carboxamide) and fumarate, and of adenylosuccinate (ADS or N(6)-(1,2-dicarboxyethyl)-AMP) to adenosine monophosphate (AMP) and fumarate.</text>
</comment>
<dbReference type="SUPFAM" id="SSF48557">
    <property type="entry name" value="L-aspartase-like"/>
    <property type="match status" value="1"/>
</dbReference>
<dbReference type="Pfam" id="PF00206">
    <property type="entry name" value="Lyase_1"/>
    <property type="match status" value="1"/>
</dbReference>
<dbReference type="AlphaFoldDB" id="A0A918MVY2"/>
<dbReference type="Pfam" id="PF08328">
    <property type="entry name" value="ASL_C"/>
    <property type="match status" value="1"/>
</dbReference>